<dbReference type="Pfam" id="PF00126">
    <property type="entry name" value="HTH_1"/>
    <property type="match status" value="1"/>
</dbReference>
<dbReference type="Proteomes" id="UP000295500">
    <property type="component" value="Unassembled WGS sequence"/>
</dbReference>
<keyword evidence="3 6" id="KW-0238">DNA-binding</keyword>
<dbReference type="AlphaFoldDB" id="A0A4R6Q2P3"/>
<dbReference type="RefSeq" id="WP_133528330.1">
    <property type="nucleotide sequence ID" value="NZ_CALCQM010000140.1"/>
</dbReference>
<dbReference type="InterPro" id="IPR036390">
    <property type="entry name" value="WH_DNA-bd_sf"/>
</dbReference>
<comment type="caution">
    <text evidence="6">The sequence shown here is derived from an EMBL/GenBank/DDBJ whole genome shotgun (WGS) entry which is preliminary data.</text>
</comment>
<dbReference type="Gene3D" id="1.10.10.10">
    <property type="entry name" value="Winged helix-like DNA-binding domain superfamily/Winged helix DNA-binding domain"/>
    <property type="match status" value="1"/>
</dbReference>
<dbReference type="GO" id="GO:0003700">
    <property type="term" value="F:DNA-binding transcription factor activity"/>
    <property type="evidence" value="ECO:0007669"/>
    <property type="project" value="InterPro"/>
</dbReference>
<dbReference type="SUPFAM" id="SSF53850">
    <property type="entry name" value="Periplasmic binding protein-like II"/>
    <property type="match status" value="1"/>
</dbReference>
<gene>
    <name evidence="6" type="ORF">EV211_11435</name>
</gene>
<dbReference type="GO" id="GO:0003677">
    <property type="term" value="F:DNA binding"/>
    <property type="evidence" value="ECO:0007669"/>
    <property type="project" value="UniProtKB-KW"/>
</dbReference>
<evidence type="ECO:0000313" key="6">
    <source>
        <dbReference type="EMBL" id="TDP56461.1"/>
    </source>
</evidence>
<evidence type="ECO:0000313" key="7">
    <source>
        <dbReference type="Proteomes" id="UP000295500"/>
    </source>
</evidence>
<evidence type="ECO:0000256" key="2">
    <source>
        <dbReference type="ARBA" id="ARBA00023015"/>
    </source>
</evidence>
<dbReference type="EMBL" id="SNXO01000014">
    <property type="protein sequence ID" value="TDP56461.1"/>
    <property type="molecule type" value="Genomic_DNA"/>
</dbReference>
<protein>
    <submittedName>
        <fullName evidence="6">DNA-binding transcriptional LysR family regulator</fullName>
    </submittedName>
</protein>
<dbReference type="PANTHER" id="PTHR30419:SF28">
    <property type="entry name" value="HTH-TYPE TRANSCRIPTIONAL REGULATOR BSDA"/>
    <property type="match status" value="1"/>
</dbReference>
<dbReference type="Pfam" id="PF03466">
    <property type="entry name" value="LysR_substrate"/>
    <property type="match status" value="1"/>
</dbReference>
<dbReference type="CDD" id="cd05466">
    <property type="entry name" value="PBP2_LTTR_substrate"/>
    <property type="match status" value="1"/>
</dbReference>
<feature type="domain" description="HTH lysR-type" evidence="5">
    <location>
        <begin position="1"/>
        <end position="58"/>
    </location>
</feature>
<evidence type="ECO:0000256" key="4">
    <source>
        <dbReference type="ARBA" id="ARBA00023163"/>
    </source>
</evidence>
<comment type="similarity">
    <text evidence="1">Belongs to the LysR transcriptional regulatory family.</text>
</comment>
<evidence type="ECO:0000259" key="5">
    <source>
        <dbReference type="PROSITE" id="PS50931"/>
    </source>
</evidence>
<dbReference type="InterPro" id="IPR050950">
    <property type="entry name" value="HTH-type_LysR_regulators"/>
</dbReference>
<name>A0A4R6Q2P3_9FIRM</name>
<evidence type="ECO:0000256" key="3">
    <source>
        <dbReference type="ARBA" id="ARBA00023125"/>
    </source>
</evidence>
<dbReference type="PRINTS" id="PR00039">
    <property type="entry name" value="HTHLYSR"/>
</dbReference>
<dbReference type="Gene3D" id="3.40.190.290">
    <property type="match status" value="1"/>
</dbReference>
<reference evidence="6 7" key="1">
    <citation type="submission" date="2019-03" db="EMBL/GenBank/DDBJ databases">
        <title>Genomic Encyclopedia of Type Strains, Phase IV (KMG-IV): sequencing the most valuable type-strain genomes for metagenomic binning, comparative biology and taxonomic classification.</title>
        <authorList>
            <person name="Goeker M."/>
        </authorList>
    </citation>
    <scope>NUCLEOTIDE SEQUENCE [LARGE SCALE GENOMIC DNA]</scope>
    <source>
        <strain evidence="6 7">DSM 28287</strain>
    </source>
</reference>
<keyword evidence="4" id="KW-0804">Transcription</keyword>
<keyword evidence="7" id="KW-1185">Reference proteome</keyword>
<organism evidence="6 7">
    <name type="scientific">Aminicella lysinilytica</name>
    <dbReference type="NCBI Taxonomy" id="433323"/>
    <lineage>
        <taxon>Bacteria</taxon>
        <taxon>Bacillati</taxon>
        <taxon>Bacillota</taxon>
        <taxon>Clostridia</taxon>
        <taxon>Peptostreptococcales</taxon>
        <taxon>Anaerovoracaceae</taxon>
        <taxon>Aminicella</taxon>
    </lineage>
</organism>
<evidence type="ECO:0000256" key="1">
    <source>
        <dbReference type="ARBA" id="ARBA00009437"/>
    </source>
</evidence>
<dbReference type="PROSITE" id="PS50931">
    <property type="entry name" value="HTH_LYSR"/>
    <property type="match status" value="1"/>
</dbReference>
<dbReference type="SUPFAM" id="SSF46785">
    <property type="entry name" value="Winged helix' DNA-binding domain"/>
    <property type="match status" value="1"/>
</dbReference>
<dbReference type="PANTHER" id="PTHR30419">
    <property type="entry name" value="HTH-TYPE TRANSCRIPTIONAL REGULATOR YBHD"/>
    <property type="match status" value="1"/>
</dbReference>
<keyword evidence="2" id="KW-0805">Transcription regulation</keyword>
<sequence>MDNRKYEALLHIYESGSITRAADELGYTQSGLTQMINSMEKELGLQLLIRTNKGVVLTGNAETLLPYMREEHRWESRIRQECDRMTGKETGTVTVGCLSSVSTAWMPVILEEFARLYPNIRVHMKENEAPQIEWMLKSGRIDVGITELHGDKDYDSVELLKDEILAVVPPNHELAFKTRVSLNELRKYPFVSYSTGDSSTTEMGWPEIATENKIKFNTMYSCKDDMTAIHMVTHNLGVTLAGALLLSNYPGETVNLPLSPHLYRSLGMAVRSRKDTLPATKSFIKCVNDVLKQWLPGVV</sequence>
<dbReference type="OrthoDB" id="63123at2"/>
<dbReference type="InterPro" id="IPR005119">
    <property type="entry name" value="LysR_subst-bd"/>
</dbReference>
<dbReference type="GO" id="GO:0005829">
    <property type="term" value="C:cytosol"/>
    <property type="evidence" value="ECO:0007669"/>
    <property type="project" value="TreeGrafter"/>
</dbReference>
<accession>A0A4R6Q2P3</accession>
<dbReference type="InterPro" id="IPR036388">
    <property type="entry name" value="WH-like_DNA-bd_sf"/>
</dbReference>
<proteinExistence type="inferred from homology"/>
<dbReference type="InterPro" id="IPR000847">
    <property type="entry name" value="LysR_HTH_N"/>
</dbReference>